<dbReference type="RefSeq" id="WP_103680733.1">
    <property type="nucleotide sequence ID" value="NZ_LPWH01000111.1"/>
</dbReference>
<sequence>MTERIAAPPESRRGISPRSVRWVILVCFFPAWSLLAGVGAMWADAGAPAPPPFRAPGVPAREATLDLFVRELQEGALRGETVRVVRYGQAGTLLRPGVLELPRQGRAFSLKPYDLVVSVERPLEIRRLPDYAGLFEVAPASMVIAVSESRFELLQGSLEWIDDRGGDLLLSLGDLILSGRGRVEVQRRTPPGGGTSPGEQLRMKVITGRFELRRGEELLAVLGSGHERTLDLPGRSSQDGPEAEAFARSREALETLLEEAVLSLYRGPLTGDRLVALWEAVCDFGPRYARAEARGFAGIPHPDEALRSLGEALRLLKAFSFRPAP</sequence>
<keyword evidence="1" id="KW-1133">Transmembrane helix</keyword>
<gene>
    <name evidence="2" type="ORF">AU468_10800</name>
</gene>
<keyword evidence="3" id="KW-1185">Reference proteome</keyword>
<feature type="transmembrane region" description="Helical" evidence="1">
    <location>
        <begin position="20"/>
        <end position="43"/>
    </location>
</feature>
<dbReference type="Proteomes" id="UP000237350">
    <property type="component" value="Unassembled WGS sequence"/>
</dbReference>
<dbReference type="EMBL" id="LPWH01000111">
    <property type="protein sequence ID" value="POQ99096.1"/>
    <property type="molecule type" value="Genomic_DNA"/>
</dbReference>
<evidence type="ECO:0000313" key="3">
    <source>
        <dbReference type="Proteomes" id="UP000237350"/>
    </source>
</evidence>
<keyword evidence="1" id="KW-0472">Membrane</keyword>
<comment type="caution">
    <text evidence="2">The sequence shown here is derived from an EMBL/GenBank/DDBJ whole genome shotgun (WGS) entry which is preliminary data.</text>
</comment>
<proteinExistence type="predicted"/>
<accession>A0A2S4JHT7</accession>
<name>A0A2S4JHT7_9SPIO</name>
<reference evidence="3" key="1">
    <citation type="submission" date="2015-12" db="EMBL/GenBank/DDBJ databases">
        <authorList>
            <person name="Lodha T.D."/>
            <person name="Chintalapati S."/>
            <person name="Chintalapati V.R."/>
            <person name="Sravanthi T."/>
        </authorList>
    </citation>
    <scope>NUCLEOTIDE SEQUENCE [LARGE SCALE GENOMIC DNA]</scope>
    <source>
        <strain evidence="3">JC133</strain>
    </source>
</reference>
<evidence type="ECO:0000256" key="1">
    <source>
        <dbReference type="SAM" id="Phobius"/>
    </source>
</evidence>
<protein>
    <submittedName>
        <fullName evidence="2">Uncharacterized protein</fullName>
    </submittedName>
</protein>
<organism evidence="2 3">
    <name type="scientific">Alkalispirochaeta sphaeroplastigenens</name>
    <dbReference type="NCBI Taxonomy" id="1187066"/>
    <lineage>
        <taxon>Bacteria</taxon>
        <taxon>Pseudomonadati</taxon>
        <taxon>Spirochaetota</taxon>
        <taxon>Spirochaetia</taxon>
        <taxon>Spirochaetales</taxon>
        <taxon>Spirochaetaceae</taxon>
        <taxon>Alkalispirochaeta</taxon>
    </lineage>
</organism>
<evidence type="ECO:0000313" key="2">
    <source>
        <dbReference type="EMBL" id="POQ99096.1"/>
    </source>
</evidence>
<dbReference type="OrthoDB" id="9961193at2"/>
<dbReference type="AlphaFoldDB" id="A0A2S4JHT7"/>
<keyword evidence="1" id="KW-0812">Transmembrane</keyword>